<comment type="caution">
    <text evidence="4">The sequence shown here is derived from an EMBL/GenBank/DDBJ whole genome shotgun (WGS) entry which is preliminary data.</text>
</comment>
<evidence type="ECO:0000256" key="1">
    <source>
        <dbReference type="ARBA" id="ARBA00023015"/>
    </source>
</evidence>
<dbReference type="Proteomes" id="UP000276568">
    <property type="component" value="Unassembled WGS sequence"/>
</dbReference>
<evidence type="ECO:0000313" key="4">
    <source>
        <dbReference type="EMBL" id="RNM30459.1"/>
    </source>
</evidence>
<evidence type="ECO:0000256" key="2">
    <source>
        <dbReference type="ARBA" id="ARBA00023163"/>
    </source>
</evidence>
<accession>A0A3N0I098</accession>
<dbReference type="PANTHER" id="PTHR30185">
    <property type="entry name" value="CRYPTIC BETA-GLUCOSIDE BGL OPERON ANTITERMINATOR"/>
    <property type="match status" value="1"/>
</dbReference>
<dbReference type="InterPro" id="IPR007737">
    <property type="entry name" value="Mga_HTH"/>
</dbReference>
<dbReference type="InterPro" id="IPR050661">
    <property type="entry name" value="BglG_antiterminators"/>
</dbReference>
<reference evidence="4 5" key="1">
    <citation type="submission" date="2018-11" db="EMBL/GenBank/DDBJ databases">
        <title>Clostridium sp. nov., a member of the family Erysipelotrichaceae isolated from pig faeces.</title>
        <authorList>
            <person name="Chang Y.-H."/>
        </authorList>
    </citation>
    <scope>NUCLEOTIDE SEQUENCE [LARGE SCALE GENOMIC DNA]</scope>
    <source>
        <strain evidence="4 5">YH-panp20</strain>
    </source>
</reference>
<evidence type="ECO:0000259" key="3">
    <source>
        <dbReference type="Pfam" id="PF05043"/>
    </source>
</evidence>
<dbReference type="Pfam" id="PF05043">
    <property type="entry name" value="Mga"/>
    <property type="match status" value="1"/>
</dbReference>
<dbReference type="EMBL" id="RJQC01000002">
    <property type="protein sequence ID" value="RNM30459.1"/>
    <property type="molecule type" value="Genomic_DNA"/>
</dbReference>
<dbReference type="PANTHER" id="PTHR30185:SF18">
    <property type="entry name" value="TRANSCRIPTIONAL REGULATOR MTLR"/>
    <property type="match status" value="1"/>
</dbReference>
<dbReference type="RefSeq" id="WP_128520369.1">
    <property type="nucleotide sequence ID" value="NZ_JAQYEM010000045.1"/>
</dbReference>
<organism evidence="4 5">
    <name type="scientific">Absicoccus porci</name>
    <dbReference type="NCBI Taxonomy" id="2486576"/>
    <lineage>
        <taxon>Bacteria</taxon>
        <taxon>Bacillati</taxon>
        <taxon>Bacillota</taxon>
        <taxon>Erysipelotrichia</taxon>
        <taxon>Erysipelotrichales</taxon>
        <taxon>Erysipelotrichaceae</taxon>
        <taxon>Absicoccus</taxon>
    </lineage>
</organism>
<gene>
    <name evidence="4" type="ORF">EDX97_06630</name>
</gene>
<keyword evidence="1" id="KW-0805">Transcription regulation</keyword>
<keyword evidence="2" id="KW-0804">Transcription</keyword>
<dbReference type="InterPro" id="IPR036388">
    <property type="entry name" value="WH-like_DNA-bd_sf"/>
</dbReference>
<dbReference type="Gene3D" id="1.10.10.10">
    <property type="entry name" value="Winged helix-like DNA-binding domain superfamily/Winged helix DNA-binding domain"/>
    <property type="match status" value="2"/>
</dbReference>
<dbReference type="AlphaFoldDB" id="A0A3N0I098"/>
<protein>
    <recommendedName>
        <fullName evidence="3">Mga helix-turn-helix domain-containing protein</fullName>
    </recommendedName>
</protein>
<dbReference type="OrthoDB" id="3175596at2"/>
<evidence type="ECO:0000313" key="5">
    <source>
        <dbReference type="Proteomes" id="UP000276568"/>
    </source>
</evidence>
<proteinExistence type="predicted"/>
<sequence length="213" mass="24982">MINKRSLDIVHLLIEHERYDQPCTLAMLTKQFNVSERTLRYDLDNISGHLTEQGCKSLGYDEQGNIRLNNSIKDVERVISKQDYYSMKLSREERANVIAYMIAEIDIPLTMQNLADSLYVSRSTILHDMSVVKDVLQKFNLKLESSKRGSLVVGRESDRRILLLNLFPKIYTNQVEVVRDEEQQEVIEIVQTIIQSIEKKTYYFLRMNHTMVY</sequence>
<feature type="domain" description="Mga helix-turn-helix" evidence="3">
    <location>
        <begin position="109"/>
        <end position="167"/>
    </location>
</feature>
<name>A0A3N0I098_9FIRM</name>
<keyword evidence="5" id="KW-1185">Reference proteome</keyword>